<keyword evidence="3" id="KW-1185">Reference proteome</keyword>
<keyword evidence="1" id="KW-1133">Transmembrane helix</keyword>
<keyword evidence="1" id="KW-0812">Transmembrane</keyword>
<protein>
    <submittedName>
        <fullName evidence="2">Uncharacterized protein</fullName>
    </submittedName>
</protein>
<reference evidence="2" key="2">
    <citation type="submission" date="2020-09" db="EMBL/GenBank/DDBJ databases">
        <authorList>
            <person name="Sun Q."/>
            <person name="Zhou Y."/>
        </authorList>
    </citation>
    <scope>NUCLEOTIDE SEQUENCE</scope>
    <source>
        <strain evidence="2">CGMCC 1.15178</strain>
    </source>
</reference>
<name>A0A917DP54_9BACL</name>
<dbReference type="EMBL" id="BMHP01000001">
    <property type="protein sequence ID" value="GGD56637.1"/>
    <property type="molecule type" value="Genomic_DNA"/>
</dbReference>
<sequence length="49" mass="5752">MYTNMLMTPVIRWTVIVLAILCILFLVINKLIVKKRRELAEKSGKSFKE</sequence>
<keyword evidence="1" id="KW-0472">Membrane</keyword>
<dbReference type="Proteomes" id="UP000612456">
    <property type="component" value="Unassembled WGS sequence"/>
</dbReference>
<proteinExistence type="predicted"/>
<accession>A0A917DP54</accession>
<evidence type="ECO:0000256" key="1">
    <source>
        <dbReference type="SAM" id="Phobius"/>
    </source>
</evidence>
<feature type="transmembrane region" description="Helical" evidence="1">
    <location>
        <begin position="12"/>
        <end position="33"/>
    </location>
</feature>
<organism evidence="2 3">
    <name type="scientific">Paenibacillus nasutitermitis</name>
    <dbReference type="NCBI Taxonomy" id="1652958"/>
    <lineage>
        <taxon>Bacteria</taxon>
        <taxon>Bacillati</taxon>
        <taxon>Bacillota</taxon>
        <taxon>Bacilli</taxon>
        <taxon>Bacillales</taxon>
        <taxon>Paenibacillaceae</taxon>
        <taxon>Paenibacillus</taxon>
    </lineage>
</organism>
<reference evidence="2" key="1">
    <citation type="journal article" date="2014" name="Int. J. Syst. Evol. Microbiol.">
        <title>Complete genome sequence of Corynebacterium casei LMG S-19264T (=DSM 44701T), isolated from a smear-ripened cheese.</title>
        <authorList>
            <consortium name="US DOE Joint Genome Institute (JGI-PGF)"/>
            <person name="Walter F."/>
            <person name="Albersmeier A."/>
            <person name="Kalinowski J."/>
            <person name="Ruckert C."/>
        </authorList>
    </citation>
    <scope>NUCLEOTIDE SEQUENCE</scope>
    <source>
        <strain evidence="2">CGMCC 1.15178</strain>
    </source>
</reference>
<comment type="caution">
    <text evidence="2">The sequence shown here is derived from an EMBL/GenBank/DDBJ whole genome shotgun (WGS) entry which is preliminary data.</text>
</comment>
<evidence type="ECO:0000313" key="2">
    <source>
        <dbReference type="EMBL" id="GGD56637.1"/>
    </source>
</evidence>
<dbReference type="AlphaFoldDB" id="A0A917DP54"/>
<evidence type="ECO:0000313" key="3">
    <source>
        <dbReference type="Proteomes" id="UP000612456"/>
    </source>
</evidence>
<gene>
    <name evidence="2" type="ORF">GCM10010911_12930</name>
</gene>